<sequence length="265" mass="27475">MGFTLRFQDKVAIVTGGSSGIGAATVQRLVREGARVLIADLNPPQETSDAVAFHRTDVTSPTDATAMVEAAVALFGRVDVLVNNAGIGCLDETPDLDPVVWNRVFDVNVSAVFYVCRAAIPVMARQGGAIVNIASVSGLAGDYGFTAYNASKAALINYTRSLALDCAHDGIRVNALCPGTVAGTAMGVGAHGSAADRQAWLDPIPLGRMGTVEEMANIIAFLASNEASYMTGSIVVADGGTTAHTGQPNIIAQRARRREEAAGKV</sequence>
<dbReference type="PROSITE" id="PS00061">
    <property type="entry name" value="ADH_SHORT"/>
    <property type="match status" value="1"/>
</dbReference>
<dbReference type="EMBL" id="BSOS01000066">
    <property type="protein sequence ID" value="GLR67466.1"/>
    <property type="molecule type" value="Genomic_DNA"/>
</dbReference>
<protein>
    <submittedName>
        <fullName evidence="2">3-oxoacyl-ACP reductase</fullName>
    </submittedName>
</protein>
<dbReference type="NCBIfam" id="NF005559">
    <property type="entry name" value="PRK07231.1"/>
    <property type="match status" value="1"/>
</dbReference>
<dbReference type="InterPro" id="IPR002347">
    <property type="entry name" value="SDR_fam"/>
</dbReference>
<dbReference type="CDD" id="cd05233">
    <property type="entry name" value="SDR_c"/>
    <property type="match status" value="1"/>
</dbReference>
<dbReference type="PRINTS" id="PR00081">
    <property type="entry name" value="GDHRDH"/>
</dbReference>
<evidence type="ECO:0000313" key="3">
    <source>
        <dbReference type="Proteomes" id="UP001156641"/>
    </source>
</evidence>
<dbReference type="RefSeq" id="WP_284258205.1">
    <property type="nucleotide sequence ID" value="NZ_BSOS01000066.1"/>
</dbReference>
<dbReference type="InterPro" id="IPR020904">
    <property type="entry name" value="Sc_DH/Rdtase_CS"/>
</dbReference>
<dbReference type="Proteomes" id="UP001156641">
    <property type="component" value="Unassembled WGS sequence"/>
</dbReference>
<accession>A0ABQ6A6I4</accession>
<reference evidence="3" key="1">
    <citation type="journal article" date="2019" name="Int. J. Syst. Evol. Microbiol.">
        <title>The Global Catalogue of Microorganisms (GCM) 10K type strain sequencing project: providing services to taxonomists for standard genome sequencing and annotation.</title>
        <authorList>
            <consortium name="The Broad Institute Genomics Platform"/>
            <consortium name="The Broad Institute Genome Sequencing Center for Infectious Disease"/>
            <person name="Wu L."/>
            <person name="Ma J."/>
        </authorList>
    </citation>
    <scope>NUCLEOTIDE SEQUENCE [LARGE SCALE GENOMIC DNA]</scope>
    <source>
        <strain evidence="3">NBRC 112502</strain>
    </source>
</reference>
<comment type="caution">
    <text evidence="2">The sequence shown here is derived from an EMBL/GenBank/DDBJ whole genome shotgun (WGS) entry which is preliminary data.</text>
</comment>
<dbReference type="SUPFAM" id="SSF51735">
    <property type="entry name" value="NAD(P)-binding Rossmann-fold domains"/>
    <property type="match status" value="1"/>
</dbReference>
<name>A0ABQ6A6I4_9PROT</name>
<keyword evidence="3" id="KW-1185">Reference proteome</keyword>
<dbReference type="PANTHER" id="PTHR42760">
    <property type="entry name" value="SHORT-CHAIN DEHYDROGENASES/REDUCTASES FAMILY MEMBER"/>
    <property type="match status" value="1"/>
</dbReference>
<gene>
    <name evidence="2" type="ORF">GCM10010909_21470</name>
</gene>
<organism evidence="2 3">
    <name type="scientific">Acidocella aquatica</name>
    <dbReference type="NCBI Taxonomy" id="1922313"/>
    <lineage>
        <taxon>Bacteria</taxon>
        <taxon>Pseudomonadati</taxon>
        <taxon>Pseudomonadota</taxon>
        <taxon>Alphaproteobacteria</taxon>
        <taxon>Acetobacterales</taxon>
        <taxon>Acidocellaceae</taxon>
        <taxon>Acidocella</taxon>
    </lineage>
</organism>
<dbReference type="InterPro" id="IPR036291">
    <property type="entry name" value="NAD(P)-bd_dom_sf"/>
</dbReference>
<proteinExistence type="inferred from homology"/>
<evidence type="ECO:0000256" key="1">
    <source>
        <dbReference type="ARBA" id="ARBA00006484"/>
    </source>
</evidence>
<dbReference type="PRINTS" id="PR00080">
    <property type="entry name" value="SDRFAMILY"/>
</dbReference>
<evidence type="ECO:0000313" key="2">
    <source>
        <dbReference type="EMBL" id="GLR67466.1"/>
    </source>
</evidence>
<comment type="similarity">
    <text evidence="1">Belongs to the short-chain dehydrogenases/reductases (SDR) family.</text>
</comment>
<dbReference type="Gene3D" id="3.40.50.720">
    <property type="entry name" value="NAD(P)-binding Rossmann-like Domain"/>
    <property type="match status" value="1"/>
</dbReference>
<dbReference type="Pfam" id="PF13561">
    <property type="entry name" value="adh_short_C2"/>
    <property type="match status" value="1"/>
</dbReference>